<dbReference type="PANTHER" id="PTHR42923:SF47">
    <property type="entry name" value="BLR3003 PROTEIN"/>
    <property type="match status" value="1"/>
</dbReference>
<sequence length="419" mass="45125">MAKAHIIGAGVSGLSAAVRLANVGFEVHVHEATQQAGGRCRSYYDGATDMVIDNGNHLLLSGNLHARSYALSIGSESGLVGPERAQFDFVDLKTDMRWKLDLGNGRIPTWLFDKSRRVPDTTVGDYLALAPVIWAGTDALVGNTIKCEGTLYDRLVQPLLLAALNVDPPDGSAGLAGAIVRETLLAGGQSCRPLIAREGLSTVLVDPAIKLIREKGGTVNLGHELRQVLMAGESISMLEFVDDTIAVAPRDVVVLAVPPRSAAAILPGLKTPTKFRAIVNAHFRYDPPANMPPMMGVIGGLIEWLFAFHQRLSVTISDADRLVNVPREQLARDIWRDICKAAGISHEVAEGPLPPWQIVRERRATFEATPEQNAMRPGTATDWKNLFLAGDWTDTGLPATIEGSIRSGDKAADLALKMQ</sequence>
<proteinExistence type="predicted"/>
<dbReference type="Proteomes" id="UP000001095">
    <property type="component" value="Unassembled WGS sequence"/>
</dbReference>
<evidence type="ECO:0000313" key="2">
    <source>
        <dbReference type="EMBL" id="EKS42712.1"/>
    </source>
</evidence>
<dbReference type="AlphaFoldDB" id="K8PJA7"/>
<keyword evidence="3" id="KW-1185">Reference proteome</keyword>
<protein>
    <submittedName>
        <fullName evidence="2">Squalene-associated FAD-dependent desaturase</fullName>
    </submittedName>
</protein>
<dbReference type="NCBIfam" id="TIGR03467">
    <property type="entry name" value="HpnE"/>
    <property type="match status" value="1"/>
</dbReference>
<dbReference type="RefSeq" id="WP_002711121.1">
    <property type="nucleotide sequence ID" value="NZ_KB375281.1"/>
</dbReference>
<dbReference type="SUPFAM" id="SSF51905">
    <property type="entry name" value="FAD/NAD(P)-binding domain"/>
    <property type="match status" value="1"/>
</dbReference>
<dbReference type="PANTHER" id="PTHR42923">
    <property type="entry name" value="PROTOPORPHYRINOGEN OXIDASE"/>
    <property type="match status" value="1"/>
</dbReference>
<comment type="caution">
    <text evidence="2">The sequence shown here is derived from an EMBL/GenBank/DDBJ whole genome shotgun (WGS) entry which is preliminary data.</text>
</comment>
<evidence type="ECO:0000313" key="3">
    <source>
        <dbReference type="Proteomes" id="UP000001095"/>
    </source>
</evidence>
<feature type="domain" description="Amine oxidase" evidence="1">
    <location>
        <begin position="11"/>
        <end position="414"/>
    </location>
</feature>
<dbReference type="EMBL" id="AGWY01000001">
    <property type="protein sequence ID" value="EKS42712.1"/>
    <property type="molecule type" value="Genomic_DNA"/>
</dbReference>
<dbReference type="HOGENOM" id="CLU_022687_2_1_5"/>
<dbReference type="GO" id="GO:0016491">
    <property type="term" value="F:oxidoreductase activity"/>
    <property type="evidence" value="ECO:0007669"/>
    <property type="project" value="InterPro"/>
</dbReference>
<dbReference type="InterPro" id="IPR017830">
    <property type="entry name" value="SQase_HpnE"/>
</dbReference>
<dbReference type="OrthoDB" id="7849608at2"/>
<accession>K8PJA7</accession>
<dbReference type="Gene3D" id="3.50.50.60">
    <property type="entry name" value="FAD/NAD(P)-binding domain"/>
    <property type="match status" value="1"/>
</dbReference>
<evidence type="ECO:0000259" key="1">
    <source>
        <dbReference type="Pfam" id="PF01593"/>
    </source>
</evidence>
<dbReference type="InterPro" id="IPR050464">
    <property type="entry name" value="Zeta_carotene_desat/Oxidored"/>
</dbReference>
<name>K8PJA7_9BRAD</name>
<dbReference type="InterPro" id="IPR036188">
    <property type="entry name" value="FAD/NAD-bd_sf"/>
</dbReference>
<reference evidence="2 3" key="1">
    <citation type="submission" date="2012-04" db="EMBL/GenBank/DDBJ databases">
        <title>The Genome Sequence of Afipia clevelandensis ATCC 49720.</title>
        <authorList>
            <consortium name="The Broad Institute Genome Sequencing Platform"/>
            <person name="Earl A."/>
            <person name="Ward D."/>
            <person name="Feldgarden M."/>
            <person name="Gevers D."/>
            <person name="Huys G."/>
            <person name="Walker B."/>
            <person name="Young S.K."/>
            <person name="Zeng Q."/>
            <person name="Gargeya S."/>
            <person name="Fitzgerald M."/>
            <person name="Haas B."/>
            <person name="Abouelleil A."/>
            <person name="Alvarado L."/>
            <person name="Arachchi H.M."/>
            <person name="Berlin A."/>
            <person name="Chapman S.B."/>
            <person name="Goldberg J."/>
            <person name="Griggs A."/>
            <person name="Gujja S."/>
            <person name="Hansen M."/>
            <person name="Howarth C."/>
            <person name="Imamovic A."/>
            <person name="Larimer J."/>
            <person name="McCowen C."/>
            <person name="Montmayeur A."/>
            <person name="Murphy C."/>
            <person name="Neiman D."/>
            <person name="Pearson M."/>
            <person name="Priest M."/>
            <person name="Roberts A."/>
            <person name="Saif S."/>
            <person name="Shea T."/>
            <person name="Sisk P."/>
            <person name="Sykes S."/>
            <person name="Wortman J."/>
            <person name="Nusbaum C."/>
            <person name="Birren B."/>
        </authorList>
    </citation>
    <scope>NUCLEOTIDE SEQUENCE [LARGE SCALE GENOMIC DNA]</scope>
    <source>
        <strain evidence="2 3">ATCC 49720</strain>
    </source>
</reference>
<dbReference type="Pfam" id="PF01593">
    <property type="entry name" value="Amino_oxidase"/>
    <property type="match status" value="1"/>
</dbReference>
<gene>
    <name evidence="2" type="ORF">HMPREF9696_00255</name>
</gene>
<dbReference type="InterPro" id="IPR002937">
    <property type="entry name" value="Amino_oxidase"/>
</dbReference>
<dbReference type="PATRIC" id="fig|883079.3.peg.265"/>
<organism evidence="2 3">
    <name type="scientific">Afipia clevelandensis ATCC 49720</name>
    <dbReference type="NCBI Taxonomy" id="883079"/>
    <lineage>
        <taxon>Bacteria</taxon>
        <taxon>Pseudomonadati</taxon>
        <taxon>Pseudomonadota</taxon>
        <taxon>Alphaproteobacteria</taxon>
        <taxon>Hyphomicrobiales</taxon>
        <taxon>Nitrobacteraceae</taxon>
        <taxon>Afipia</taxon>
    </lineage>
</organism>